<evidence type="ECO:0000313" key="10">
    <source>
        <dbReference type="EMBL" id="NEM08058.1"/>
    </source>
</evidence>
<evidence type="ECO:0000256" key="2">
    <source>
        <dbReference type="ARBA" id="ARBA00022723"/>
    </source>
</evidence>
<dbReference type="CDD" id="cd09086">
    <property type="entry name" value="ExoIII-like_AP-endo"/>
    <property type="match status" value="1"/>
</dbReference>
<name>A0A6P0GL41_9ACTN</name>
<dbReference type="GO" id="GO:0008311">
    <property type="term" value="F:double-stranded DNA 3'-5' DNA exonuclease activity"/>
    <property type="evidence" value="ECO:0007669"/>
    <property type="project" value="UniProtKB-EC"/>
</dbReference>
<dbReference type="InterPro" id="IPR036691">
    <property type="entry name" value="Endo/exonu/phosph_ase_sf"/>
</dbReference>
<dbReference type="NCBIfam" id="TIGR00195">
    <property type="entry name" value="exoDNase_III"/>
    <property type="match status" value="1"/>
</dbReference>
<dbReference type="Proteomes" id="UP000471126">
    <property type="component" value="Unassembled WGS sequence"/>
</dbReference>
<keyword evidence="4 6" id="KW-0460">Magnesium</keyword>
<feature type="binding site" evidence="6">
    <location>
        <position position="34"/>
    </location>
    <ligand>
        <name>Mg(2+)</name>
        <dbReference type="ChEBI" id="CHEBI:18420"/>
        <label>1</label>
    </ligand>
</feature>
<evidence type="ECO:0000259" key="9">
    <source>
        <dbReference type="Pfam" id="PF03372"/>
    </source>
</evidence>
<dbReference type="InterPro" id="IPR005135">
    <property type="entry name" value="Endo/exonuclease/phosphatase"/>
</dbReference>
<feature type="active site" evidence="5">
    <location>
        <position position="114"/>
    </location>
</feature>
<dbReference type="Pfam" id="PF03372">
    <property type="entry name" value="Exo_endo_phos"/>
    <property type="match status" value="1"/>
</dbReference>
<evidence type="ECO:0000256" key="7">
    <source>
        <dbReference type="PIRSR" id="PIRSR604808-3"/>
    </source>
</evidence>
<dbReference type="RefSeq" id="WP_163478117.1">
    <property type="nucleotide sequence ID" value="NZ_JAAGWE010000034.1"/>
</dbReference>
<feature type="active site" description="Proton acceptor" evidence="5">
    <location>
        <position position="258"/>
    </location>
</feature>
<evidence type="ECO:0000256" key="1">
    <source>
        <dbReference type="ARBA" id="ARBA00007092"/>
    </source>
</evidence>
<dbReference type="PANTHER" id="PTHR43250">
    <property type="entry name" value="EXODEOXYRIBONUCLEASE III"/>
    <property type="match status" value="1"/>
</dbReference>
<dbReference type="PROSITE" id="PS51435">
    <property type="entry name" value="AP_NUCLEASE_F1_4"/>
    <property type="match status" value="1"/>
</dbReference>
<gene>
    <name evidence="10" type="primary">xth</name>
    <name evidence="10" type="ORF">GCU54_18960</name>
</gene>
<keyword evidence="3 10" id="KW-0378">Hydrolase</keyword>
<feature type="site" description="Interaction with DNA substrate" evidence="7">
    <location>
        <position position="258"/>
    </location>
</feature>
<dbReference type="InterPro" id="IPR037493">
    <property type="entry name" value="ExoIII-like"/>
</dbReference>
<dbReference type="NCBIfam" id="TIGR00633">
    <property type="entry name" value="xth"/>
    <property type="match status" value="1"/>
</dbReference>
<feature type="binding site" evidence="6">
    <location>
        <position position="157"/>
    </location>
    <ligand>
        <name>Mg(2+)</name>
        <dbReference type="ChEBI" id="CHEBI:18420"/>
        <label>1</label>
    </ligand>
</feature>
<dbReference type="Gene3D" id="3.60.10.10">
    <property type="entry name" value="Endonuclease/exonuclease/phosphatase"/>
    <property type="match status" value="1"/>
</dbReference>
<feature type="site" description="Transition state stabilizer" evidence="7">
    <location>
        <position position="159"/>
    </location>
</feature>
<keyword evidence="2 6" id="KW-0479">Metal-binding</keyword>
<feature type="active site" description="Proton donor/acceptor" evidence="5">
    <location>
        <position position="157"/>
    </location>
</feature>
<feature type="site" description="Important for catalytic activity" evidence="7">
    <location>
        <position position="228"/>
    </location>
</feature>
<proteinExistence type="inferred from homology"/>
<dbReference type="SUPFAM" id="SSF56219">
    <property type="entry name" value="DNase I-like"/>
    <property type="match status" value="1"/>
</dbReference>
<evidence type="ECO:0000313" key="11">
    <source>
        <dbReference type="Proteomes" id="UP000471126"/>
    </source>
</evidence>
<dbReference type="EC" id="3.1.11.2" evidence="10"/>
<feature type="binding site" evidence="6">
    <location>
        <position position="159"/>
    </location>
    <ligand>
        <name>Mg(2+)</name>
        <dbReference type="ChEBI" id="CHEBI:18420"/>
        <label>1</label>
    </ligand>
</feature>
<keyword evidence="6" id="KW-0464">Manganese</keyword>
<protein>
    <submittedName>
        <fullName evidence="10">Exodeoxyribonuclease III</fullName>
        <ecNumber evidence="10">3.1.11.2</ecNumber>
    </submittedName>
</protein>
<evidence type="ECO:0000256" key="3">
    <source>
        <dbReference type="ARBA" id="ARBA00022801"/>
    </source>
</evidence>
<feature type="binding site" evidence="6">
    <location>
        <position position="258"/>
    </location>
    <ligand>
        <name>Mg(2+)</name>
        <dbReference type="ChEBI" id="CHEBI:18420"/>
        <label>1</label>
    </ligand>
</feature>
<comment type="similarity">
    <text evidence="1">Belongs to the DNA repair enzymes AP/ExoA family.</text>
</comment>
<dbReference type="PANTHER" id="PTHR43250:SF2">
    <property type="entry name" value="EXODEOXYRIBONUCLEASE III"/>
    <property type="match status" value="1"/>
</dbReference>
<comment type="cofactor">
    <cofactor evidence="6">
        <name>Mg(2+)</name>
        <dbReference type="ChEBI" id="CHEBI:18420"/>
    </cofactor>
    <cofactor evidence="6">
        <name>Mn(2+)</name>
        <dbReference type="ChEBI" id="CHEBI:29035"/>
    </cofactor>
    <text evidence="6">Probably binds two magnesium or manganese ions per subunit.</text>
</comment>
<feature type="region of interest" description="Disordered" evidence="8">
    <location>
        <begin position="248"/>
        <end position="267"/>
    </location>
</feature>
<evidence type="ECO:0000256" key="8">
    <source>
        <dbReference type="SAM" id="MobiDB-lite"/>
    </source>
</evidence>
<organism evidence="10 11">
    <name type="scientific">Geodermatophilus normandii</name>
    <dbReference type="NCBI Taxonomy" id="1137989"/>
    <lineage>
        <taxon>Bacteria</taxon>
        <taxon>Bacillati</taxon>
        <taxon>Actinomycetota</taxon>
        <taxon>Actinomycetes</taxon>
        <taxon>Geodermatophilales</taxon>
        <taxon>Geodermatophilaceae</taxon>
        <taxon>Geodermatophilus</taxon>
    </lineage>
</organism>
<sequence length="267" mass="29593">MRLATWNVNSIRTRVDRVTAWLQRRDVDVLALQETKCRDDQFPEERFRELGYEVAHVGHSQWNGVAVLSRIGLDDVEVGFPGMPTWAAKEGAEPAAEARALGATCGGVRVWSLYVPNGRQLGDPHYDYKLEWLAALRTAAGGWLTADPAAQVALVGDWNIAPQDDDVWDMKVFAHSTHVSGPEREAFAAVVEAGYADVVRPHTPGPGVYTYWDYTQLRFPRREGMRIDFVLGSPALASRVTNALVDREERKGKGASDHAPVVVELTD</sequence>
<dbReference type="EMBL" id="JAAGWE010000034">
    <property type="protein sequence ID" value="NEM08058.1"/>
    <property type="molecule type" value="Genomic_DNA"/>
</dbReference>
<dbReference type="GO" id="GO:0006281">
    <property type="term" value="P:DNA repair"/>
    <property type="evidence" value="ECO:0007669"/>
    <property type="project" value="InterPro"/>
</dbReference>
<evidence type="ECO:0000256" key="5">
    <source>
        <dbReference type="PIRSR" id="PIRSR604808-1"/>
    </source>
</evidence>
<feature type="binding site" evidence="6">
    <location>
        <position position="257"/>
    </location>
    <ligand>
        <name>Mg(2+)</name>
        <dbReference type="ChEBI" id="CHEBI:18420"/>
        <label>1</label>
    </ligand>
</feature>
<dbReference type="GO" id="GO:0046872">
    <property type="term" value="F:metal ion binding"/>
    <property type="evidence" value="ECO:0007669"/>
    <property type="project" value="UniProtKB-KW"/>
</dbReference>
<accession>A0A6P0GL41</accession>
<reference evidence="10 11" key="1">
    <citation type="submission" date="2019-12" db="EMBL/GenBank/DDBJ databases">
        <title>WGS of CPCC 203550 I12A-02606.</title>
        <authorList>
            <person name="Jiang Z."/>
        </authorList>
    </citation>
    <scope>NUCLEOTIDE SEQUENCE [LARGE SCALE GENOMIC DNA]</scope>
    <source>
        <strain evidence="10 11">I12A-02606</strain>
    </source>
</reference>
<evidence type="ECO:0000256" key="4">
    <source>
        <dbReference type="ARBA" id="ARBA00022842"/>
    </source>
</evidence>
<evidence type="ECO:0000256" key="6">
    <source>
        <dbReference type="PIRSR" id="PIRSR604808-2"/>
    </source>
</evidence>
<feature type="domain" description="Endonuclease/exonuclease/phosphatase" evidence="9">
    <location>
        <begin position="4"/>
        <end position="258"/>
    </location>
</feature>
<dbReference type="AlphaFoldDB" id="A0A6P0GL41"/>
<dbReference type="InterPro" id="IPR004808">
    <property type="entry name" value="AP_endonuc_1"/>
</dbReference>
<comment type="caution">
    <text evidence="10">The sequence shown here is derived from an EMBL/GenBank/DDBJ whole genome shotgun (WGS) entry which is preliminary data.</text>
</comment>
<feature type="binding site" evidence="6">
    <location>
        <position position="7"/>
    </location>
    <ligand>
        <name>Mg(2+)</name>
        <dbReference type="ChEBI" id="CHEBI:18420"/>
        <label>1</label>
    </ligand>
</feature>